<protein>
    <submittedName>
        <fullName evidence="1">7637_t:CDS:1</fullName>
    </submittedName>
</protein>
<comment type="caution">
    <text evidence="1">The sequence shown here is derived from an EMBL/GenBank/DDBJ whole genome shotgun (WGS) entry which is preliminary data.</text>
</comment>
<reference evidence="1 2" key="1">
    <citation type="submission" date="2021-06" db="EMBL/GenBank/DDBJ databases">
        <authorList>
            <person name="Kallberg Y."/>
            <person name="Tangrot J."/>
            <person name="Rosling A."/>
        </authorList>
    </citation>
    <scope>NUCLEOTIDE SEQUENCE [LARGE SCALE GENOMIC DNA]</scope>
    <source>
        <strain evidence="1 2">120-4 pot B 10/14</strain>
    </source>
</reference>
<gene>
    <name evidence="1" type="ORF">GMARGA_LOCUS22186</name>
</gene>
<dbReference type="EMBL" id="CAJVQB010021162">
    <property type="protein sequence ID" value="CAG8796359.1"/>
    <property type="molecule type" value="Genomic_DNA"/>
</dbReference>
<keyword evidence="2" id="KW-1185">Reference proteome</keyword>
<evidence type="ECO:0000313" key="1">
    <source>
        <dbReference type="EMBL" id="CAG8796359.1"/>
    </source>
</evidence>
<feature type="non-terminal residue" evidence="1">
    <location>
        <position position="1"/>
    </location>
</feature>
<accession>A0ABN7VSJ1</accession>
<organism evidence="1 2">
    <name type="scientific">Gigaspora margarita</name>
    <dbReference type="NCBI Taxonomy" id="4874"/>
    <lineage>
        <taxon>Eukaryota</taxon>
        <taxon>Fungi</taxon>
        <taxon>Fungi incertae sedis</taxon>
        <taxon>Mucoromycota</taxon>
        <taxon>Glomeromycotina</taxon>
        <taxon>Glomeromycetes</taxon>
        <taxon>Diversisporales</taxon>
        <taxon>Gigasporaceae</taxon>
        <taxon>Gigaspora</taxon>
    </lineage>
</organism>
<evidence type="ECO:0000313" key="2">
    <source>
        <dbReference type="Proteomes" id="UP000789901"/>
    </source>
</evidence>
<dbReference type="Proteomes" id="UP000789901">
    <property type="component" value="Unassembled WGS sequence"/>
</dbReference>
<name>A0ABN7VSJ1_GIGMA</name>
<sequence length="76" mass="8637">KKVTDNTEPEASALLAKKKDMEGVMEIIEEEKMMKGKLTKKLKTNTENTNKKITTTVNNISKENIDEQLVLQTKKT</sequence>
<proteinExistence type="predicted"/>